<keyword evidence="2" id="KW-1185">Reference proteome</keyword>
<dbReference type="InterPro" id="IPR009665">
    <property type="entry name" value="YyaC"/>
</dbReference>
<dbReference type="Proteomes" id="UP000322976">
    <property type="component" value="Unassembled WGS sequence"/>
</dbReference>
<dbReference type="EMBL" id="VTPS01000002">
    <property type="protein sequence ID" value="TZE83231.1"/>
    <property type="molecule type" value="Genomic_DNA"/>
</dbReference>
<dbReference type="SUPFAM" id="SSF53163">
    <property type="entry name" value="HybD-like"/>
    <property type="match status" value="1"/>
</dbReference>
<dbReference type="Pfam" id="PF06866">
    <property type="entry name" value="DUF1256"/>
    <property type="match status" value="1"/>
</dbReference>
<accession>A0A5D8QFF1</accession>
<dbReference type="InterPro" id="IPR023430">
    <property type="entry name" value="Pept_HybD-like_dom_sf"/>
</dbReference>
<name>A0A5D8QFF1_9THEO</name>
<proteinExistence type="predicted"/>
<evidence type="ECO:0000313" key="2">
    <source>
        <dbReference type="Proteomes" id="UP000322976"/>
    </source>
</evidence>
<keyword evidence="1" id="KW-0378">Hydrolase</keyword>
<reference evidence="1 2" key="1">
    <citation type="submission" date="2019-08" db="EMBL/GenBank/DDBJ databases">
        <title>Calorimonas adulescens gen. nov., sp. nov., an anaerobic thermophilic bacterium from Sakhalin hot spring.</title>
        <authorList>
            <person name="Khomyakova M.A."/>
            <person name="Merkel A.Y."/>
            <person name="Novikov A."/>
            <person name="Bonch-Osmolovskaya E.A."/>
            <person name="Slobodkin A.I."/>
        </authorList>
    </citation>
    <scope>NUCLEOTIDE SEQUENCE [LARGE SCALE GENOMIC DNA]</scope>
    <source>
        <strain evidence="1 2">A05MB</strain>
    </source>
</reference>
<gene>
    <name evidence="1" type="primary">yyaC</name>
    <name evidence="1" type="ORF">FWJ32_02375</name>
</gene>
<keyword evidence="1" id="KW-0645">Protease</keyword>
<dbReference type="AlphaFoldDB" id="A0A5D8QFF1"/>
<organism evidence="1 2">
    <name type="scientific">Calorimonas adulescens</name>
    <dbReference type="NCBI Taxonomy" id="2606906"/>
    <lineage>
        <taxon>Bacteria</taxon>
        <taxon>Bacillati</taxon>
        <taxon>Bacillota</taxon>
        <taxon>Clostridia</taxon>
        <taxon>Thermoanaerobacterales</taxon>
        <taxon>Thermoanaerobacteraceae</taxon>
        <taxon>Calorimonas</taxon>
    </lineage>
</organism>
<dbReference type="GO" id="GO:0008233">
    <property type="term" value="F:peptidase activity"/>
    <property type="evidence" value="ECO:0007669"/>
    <property type="project" value="UniProtKB-KW"/>
</dbReference>
<protein>
    <submittedName>
        <fullName evidence="1">Spore protease YyaC</fullName>
    </submittedName>
</protein>
<dbReference type="GO" id="GO:0006508">
    <property type="term" value="P:proteolysis"/>
    <property type="evidence" value="ECO:0007669"/>
    <property type="project" value="UniProtKB-KW"/>
</dbReference>
<comment type="caution">
    <text evidence="1">The sequence shown here is derived from an EMBL/GenBank/DDBJ whole genome shotgun (WGS) entry which is preliminary data.</text>
</comment>
<sequence length="160" mass="17807">MISKFLKNYVDTRTIILCIGTDKWIGDSLGPFVGYFLKKNLYPGPVYGTLENPVHAINLYDTLKEIKKRHPYSNLVAVDACLGEPINVGKIVLNNRPIYPGKGVGKMMPAVGDISIVGIVDEYNSYNLHNIRLDLIVNMAETICNGILQSIDANNYLSYL</sequence>
<evidence type="ECO:0000313" key="1">
    <source>
        <dbReference type="EMBL" id="TZE83231.1"/>
    </source>
</evidence>
<dbReference type="NCBIfam" id="TIGR02841">
    <property type="entry name" value="spore_YyaC"/>
    <property type="match status" value="1"/>
</dbReference>